<name>A0A2T4KKX3_9STAP</name>
<dbReference type="AlphaFoldDB" id="A0A2T4KKX3"/>
<dbReference type="InterPro" id="IPR000182">
    <property type="entry name" value="GNAT_dom"/>
</dbReference>
<evidence type="ECO:0000313" key="3">
    <source>
        <dbReference type="Proteomes" id="UP000243350"/>
    </source>
</evidence>
<dbReference type="PROSITE" id="PS51186">
    <property type="entry name" value="GNAT"/>
    <property type="match status" value="1"/>
</dbReference>
<dbReference type="CDD" id="cd04301">
    <property type="entry name" value="NAT_SF"/>
    <property type="match status" value="1"/>
</dbReference>
<feature type="domain" description="N-acetyltransferase" evidence="1">
    <location>
        <begin position="3"/>
        <end position="147"/>
    </location>
</feature>
<comment type="caution">
    <text evidence="2">The sequence shown here is derived from an EMBL/GenBank/DDBJ whole genome shotgun (WGS) entry which is preliminary data.</text>
</comment>
<dbReference type="SUPFAM" id="SSF55729">
    <property type="entry name" value="Acyl-CoA N-acyltransferases (Nat)"/>
    <property type="match status" value="1"/>
</dbReference>
<keyword evidence="2" id="KW-0808">Transferase</keyword>
<dbReference type="InterPro" id="IPR016181">
    <property type="entry name" value="Acyl_CoA_acyltransferase"/>
</dbReference>
<evidence type="ECO:0000259" key="1">
    <source>
        <dbReference type="PROSITE" id="PS51186"/>
    </source>
</evidence>
<sequence length="147" mass="17181">MSVYTRLFNEGDFEKLDELSELFKDLGYPPNRNELIERLTEIHNHKDYYLLLLIKDNKIIGLSGMCKMLFYERNGKYMRVLAFVINSNYRGLGFGNKLLRESENFSKQLNCKVITLNSGDRKERLAAHNLYNNSGYYSTTVGFTKNL</sequence>
<dbReference type="EMBL" id="PYZH01000035">
    <property type="protein sequence ID" value="PTF14840.1"/>
    <property type="molecule type" value="Genomic_DNA"/>
</dbReference>
<accession>A0A2T4KKX3</accession>
<dbReference type="Gene3D" id="3.40.630.30">
    <property type="match status" value="1"/>
</dbReference>
<evidence type="ECO:0000313" key="2">
    <source>
        <dbReference type="EMBL" id="PTF14840.1"/>
    </source>
</evidence>
<protein>
    <submittedName>
        <fullName evidence="2">GNAT family N-acetyltransferase</fullName>
    </submittedName>
</protein>
<reference evidence="2 3" key="1">
    <citation type="journal article" date="2016" name="Front. Microbiol.">
        <title>Comprehensive Phylogenetic Analysis of Bovine Non-aureus Staphylococci Species Based on Whole-Genome Sequencing.</title>
        <authorList>
            <person name="Naushad S."/>
            <person name="Barkema H.W."/>
            <person name="Luby C."/>
            <person name="Condas L.A."/>
            <person name="Nobrega D.B."/>
            <person name="Carson D.A."/>
            <person name="De Buck J."/>
        </authorList>
    </citation>
    <scope>NUCLEOTIDE SEQUENCE [LARGE SCALE GENOMIC DNA]</scope>
    <source>
        <strain evidence="2 3">SNUC 4143</strain>
    </source>
</reference>
<dbReference type="Pfam" id="PF00583">
    <property type="entry name" value="Acetyltransf_1"/>
    <property type="match status" value="1"/>
</dbReference>
<gene>
    <name evidence="2" type="ORF">BUY48_06935</name>
</gene>
<dbReference type="RefSeq" id="WP_107520219.1">
    <property type="nucleotide sequence ID" value="NZ_JAHCOY010000006.1"/>
</dbReference>
<organism evidence="2 3">
    <name type="scientific">Staphylococcus devriesei</name>
    <dbReference type="NCBI Taxonomy" id="586733"/>
    <lineage>
        <taxon>Bacteria</taxon>
        <taxon>Bacillati</taxon>
        <taxon>Bacillota</taxon>
        <taxon>Bacilli</taxon>
        <taxon>Bacillales</taxon>
        <taxon>Staphylococcaceae</taxon>
        <taxon>Staphylococcus</taxon>
    </lineage>
</organism>
<dbReference type="Proteomes" id="UP000243350">
    <property type="component" value="Unassembled WGS sequence"/>
</dbReference>
<dbReference type="GO" id="GO:0016747">
    <property type="term" value="F:acyltransferase activity, transferring groups other than amino-acyl groups"/>
    <property type="evidence" value="ECO:0007669"/>
    <property type="project" value="InterPro"/>
</dbReference>
<proteinExistence type="predicted"/>